<comment type="caution">
    <text evidence="5">The sequence shown here is derived from an EMBL/GenBank/DDBJ whole genome shotgun (WGS) entry which is preliminary data.</text>
</comment>
<dbReference type="RefSeq" id="WP_183861495.1">
    <property type="nucleotide sequence ID" value="NZ_JACHFH010000018.1"/>
</dbReference>
<dbReference type="Gene3D" id="3.30.450.90">
    <property type="match status" value="1"/>
</dbReference>
<sequence>MDTNNLSLNELAEKTLRSFNTLVNTSADMTLNISSSPIVGLVDRILNDAIFKIASDIHIEPTNTILNIRFRIDGMLYKYAALSLTLHPFIIARLKIISKLNTVEKRKPQDGNLSYSYLDKIIDIRIAIIPTIYGEKIVLRLLNTSGKLLNINELDLSTANKQLFKKLYTRPSGLILNTGPVNSGKTTTLYAALQELNSVEKNIMTIEDPVEYKLEGINQVQIYESQGLNFNTGLRAILRQDPSIILIGEIRDNDTAKTAVRAALTGHLVLSTLHASNAASAVLRLLDMQIEPYLLSATLAGCLSQRLVRKICPNCIESYVPEINSTEYKFLQKHHIHYDKLYRGRGCNKCNNSGYHGRIAIHEIFLASKDIKNAIYNTADSNTIEKLAQENGMISLLQDGLNKCLDQKTTLTEIMRINDND</sequence>
<accession>A0A840UUL6</accession>
<keyword evidence="3" id="KW-0067">ATP-binding</keyword>
<dbReference type="EMBL" id="JACHFH010000018">
    <property type="protein sequence ID" value="MBB5336504.1"/>
    <property type="molecule type" value="Genomic_DNA"/>
</dbReference>
<dbReference type="GO" id="GO:0005886">
    <property type="term" value="C:plasma membrane"/>
    <property type="evidence" value="ECO:0007669"/>
    <property type="project" value="TreeGrafter"/>
</dbReference>
<dbReference type="Proteomes" id="UP000559117">
    <property type="component" value="Unassembled WGS sequence"/>
</dbReference>
<feature type="domain" description="Bacterial type II secretion system protein E" evidence="4">
    <location>
        <begin position="35"/>
        <end position="416"/>
    </location>
</feature>
<evidence type="ECO:0000313" key="6">
    <source>
        <dbReference type="Proteomes" id="UP000559117"/>
    </source>
</evidence>
<dbReference type="PANTHER" id="PTHR30258">
    <property type="entry name" value="TYPE II SECRETION SYSTEM PROTEIN GSPE-RELATED"/>
    <property type="match status" value="1"/>
</dbReference>
<evidence type="ECO:0000256" key="3">
    <source>
        <dbReference type="ARBA" id="ARBA00022840"/>
    </source>
</evidence>
<dbReference type="InterPro" id="IPR001482">
    <property type="entry name" value="T2SS/T4SS_dom"/>
</dbReference>
<organism evidence="5 6">
    <name type="scientific">Pectinatus brassicae</name>
    <dbReference type="NCBI Taxonomy" id="862415"/>
    <lineage>
        <taxon>Bacteria</taxon>
        <taxon>Bacillati</taxon>
        <taxon>Bacillota</taxon>
        <taxon>Negativicutes</taxon>
        <taxon>Selenomonadales</taxon>
        <taxon>Selenomonadaceae</taxon>
        <taxon>Pectinatus</taxon>
    </lineage>
</organism>
<evidence type="ECO:0000256" key="1">
    <source>
        <dbReference type="ARBA" id="ARBA00006611"/>
    </source>
</evidence>
<dbReference type="GO" id="GO:0005524">
    <property type="term" value="F:ATP binding"/>
    <property type="evidence" value="ECO:0007669"/>
    <property type="project" value="UniProtKB-KW"/>
</dbReference>
<proteinExistence type="inferred from homology"/>
<dbReference type="CDD" id="cd01129">
    <property type="entry name" value="PulE-GspE-like"/>
    <property type="match status" value="1"/>
</dbReference>
<evidence type="ECO:0000259" key="4">
    <source>
        <dbReference type="Pfam" id="PF00437"/>
    </source>
</evidence>
<name>A0A840UUL6_9FIRM</name>
<dbReference type="AlphaFoldDB" id="A0A840UUL6"/>
<gene>
    <name evidence="5" type="ORF">HNR32_001653</name>
</gene>
<evidence type="ECO:0000256" key="2">
    <source>
        <dbReference type="ARBA" id="ARBA00022741"/>
    </source>
</evidence>
<dbReference type="SUPFAM" id="SSF52540">
    <property type="entry name" value="P-loop containing nucleoside triphosphate hydrolases"/>
    <property type="match status" value="1"/>
</dbReference>
<dbReference type="Gene3D" id="3.40.50.300">
    <property type="entry name" value="P-loop containing nucleotide triphosphate hydrolases"/>
    <property type="match status" value="1"/>
</dbReference>
<dbReference type="Pfam" id="PF00437">
    <property type="entry name" value="T2SSE"/>
    <property type="match status" value="1"/>
</dbReference>
<dbReference type="PANTHER" id="PTHR30258:SF2">
    <property type="entry name" value="COMG OPERON PROTEIN 1"/>
    <property type="match status" value="1"/>
</dbReference>
<dbReference type="InterPro" id="IPR027417">
    <property type="entry name" value="P-loop_NTPase"/>
</dbReference>
<reference evidence="5 6" key="1">
    <citation type="submission" date="2020-08" db="EMBL/GenBank/DDBJ databases">
        <title>Genomic Encyclopedia of Type Strains, Phase IV (KMG-IV): sequencing the most valuable type-strain genomes for metagenomic binning, comparative biology and taxonomic classification.</title>
        <authorList>
            <person name="Goeker M."/>
        </authorList>
    </citation>
    <scope>NUCLEOTIDE SEQUENCE [LARGE SCALE GENOMIC DNA]</scope>
    <source>
        <strain evidence="5 6">DSM 24661</strain>
    </source>
</reference>
<comment type="similarity">
    <text evidence="1">Belongs to the GSP E family.</text>
</comment>
<dbReference type="GO" id="GO:0016887">
    <property type="term" value="F:ATP hydrolysis activity"/>
    <property type="evidence" value="ECO:0007669"/>
    <property type="project" value="TreeGrafter"/>
</dbReference>
<keyword evidence="6" id="KW-1185">Reference proteome</keyword>
<evidence type="ECO:0000313" key="5">
    <source>
        <dbReference type="EMBL" id="MBB5336504.1"/>
    </source>
</evidence>
<protein>
    <submittedName>
        <fullName evidence="5">Type IV pilus assembly protein PilB</fullName>
    </submittedName>
</protein>
<keyword evidence="2" id="KW-0547">Nucleotide-binding</keyword>